<name>A0ABW6DJC8_9BACT</name>
<feature type="chain" id="PRO_5046009034" description="Long-chain fatty acid transporter" evidence="1">
    <location>
        <begin position="20"/>
        <end position="522"/>
    </location>
</feature>
<feature type="signal peptide" evidence="1">
    <location>
        <begin position="1"/>
        <end position="19"/>
    </location>
</feature>
<dbReference type="Gene3D" id="2.40.160.60">
    <property type="entry name" value="Outer membrane protein transport protein (OMPP1/FadL/TodX)"/>
    <property type="match status" value="1"/>
</dbReference>
<evidence type="ECO:0000313" key="2">
    <source>
        <dbReference type="EMBL" id="MFD3395035.1"/>
    </source>
</evidence>
<reference evidence="2 3" key="1">
    <citation type="submission" date="2024-03" db="EMBL/GenBank/DDBJ databases">
        <title>Aquirufa genome sequencing.</title>
        <authorList>
            <person name="Pitt A."/>
            <person name="Hahn M.W."/>
        </authorList>
    </citation>
    <scope>NUCLEOTIDE SEQUENCE [LARGE SCALE GENOMIC DNA]</scope>
    <source>
        <strain evidence="2 3">OSTEICH-129V</strain>
    </source>
</reference>
<comment type="caution">
    <text evidence="2">The sequence shown here is derived from an EMBL/GenBank/DDBJ whole genome shotgun (WGS) entry which is preliminary data.</text>
</comment>
<protein>
    <recommendedName>
        <fullName evidence="4">Long-chain fatty acid transporter</fullName>
    </recommendedName>
</protein>
<keyword evidence="1" id="KW-0732">Signal</keyword>
<evidence type="ECO:0000313" key="3">
    <source>
        <dbReference type="Proteomes" id="UP001598138"/>
    </source>
</evidence>
<sequence>MKKLILLCVCVFTAAHVHAQIYSYPNLARQFSTSYATGSARMQGLGGNYGVLGADLSAIAGNPAGLGFYTRSEVGITLATHDAQTKATYLDQSTQESNSSLRIPNFGVVITGDYMNRSDWRGTFGIGYSQRVIFSQPLKMEGTNNRSSYLDKLIEKADSRYNYAGGRDIDGNFIDDEYDPDFKAANTPEGVAYQTFLINNSNSGGAPFSRFEPNLPTYQMGSATNTGLVSQWNISYGANYQERLFLGIGLHFSRLKSISDFSWTEDFIGANYVAGFESVEKLETTGSGVSATLGLIYKVSPSLRVSVAAETPMYYDQMAERLTGITYPRIFGVPSELDGKPITITKVNPVRLLPNEFAYQLLTPFKFSAGAAYFFGKRALLSFDAEYMNYDGMRVGATELGAFANQQFKDRYNGQIQSTFKSVLNIKAGAEIRVSSSWSVRGGVASYGQIFAPSYDSIDRTQFQISAGVGYRTNAFYIDLGVWQRTGKDAYTPYTLKNAADFSSAALQITNTQIVLGGGVYF</sequence>
<organism evidence="2 3">
    <name type="scientific">Aquirufa avitistagni</name>
    <dbReference type="NCBI Taxonomy" id="3104728"/>
    <lineage>
        <taxon>Bacteria</taxon>
        <taxon>Pseudomonadati</taxon>
        <taxon>Bacteroidota</taxon>
        <taxon>Cytophagia</taxon>
        <taxon>Cytophagales</taxon>
        <taxon>Flectobacillaceae</taxon>
        <taxon>Aquirufa</taxon>
    </lineage>
</organism>
<dbReference type="EMBL" id="JBBKXZ010000004">
    <property type="protein sequence ID" value="MFD3395035.1"/>
    <property type="molecule type" value="Genomic_DNA"/>
</dbReference>
<accession>A0ABW6DJC8</accession>
<gene>
    <name evidence="2" type="ORF">U0R10_10425</name>
</gene>
<dbReference type="RefSeq" id="WP_377983911.1">
    <property type="nucleotide sequence ID" value="NZ_JBBKXZ010000004.1"/>
</dbReference>
<keyword evidence="3" id="KW-1185">Reference proteome</keyword>
<proteinExistence type="predicted"/>
<evidence type="ECO:0008006" key="4">
    <source>
        <dbReference type="Google" id="ProtNLM"/>
    </source>
</evidence>
<evidence type="ECO:0000256" key="1">
    <source>
        <dbReference type="SAM" id="SignalP"/>
    </source>
</evidence>
<dbReference type="Proteomes" id="UP001598138">
    <property type="component" value="Unassembled WGS sequence"/>
</dbReference>
<dbReference type="SUPFAM" id="SSF56935">
    <property type="entry name" value="Porins"/>
    <property type="match status" value="1"/>
</dbReference>